<evidence type="ECO:0000313" key="1">
    <source>
        <dbReference type="EMBL" id="GAT70217.1"/>
    </source>
</evidence>
<sequence length="114" mass="11750">MAFPAALALVLLVVQFGVWRHAVHVAEVTAAEALASARVHGAGAEAGRAKASLLLSQLGRPVLRDARASVSRTADSARAEVSGVAQAVVPFLDLPVRVVVHGPVERPGDMGDGR</sequence>
<organism evidence="1 2">
    <name type="scientific">Planomonospora sphaerica</name>
    <dbReference type="NCBI Taxonomy" id="161355"/>
    <lineage>
        <taxon>Bacteria</taxon>
        <taxon>Bacillati</taxon>
        <taxon>Actinomycetota</taxon>
        <taxon>Actinomycetes</taxon>
        <taxon>Streptosporangiales</taxon>
        <taxon>Streptosporangiaceae</taxon>
        <taxon>Planomonospora</taxon>
    </lineage>
</organism>
<dbReference type="RefSeq" id="WP_068902252.1">
    <property type="nucleotide sequence ID" value="NZ_BDCX01000016.1"/>
</dbReference>
<dbReference type="AlphaFoldDB" id="A0A161LMB3"/>
<comment type="caution">
    <text evidence="1">The sequence shown here is derived from an EMBL/GenBank/DDBJ whole genome shotgun (WGS) entry which is preliminary data.</text>
</comment>
<dbReference type="Proteomes" id="UP000077701">
    <property type="component" value="Unassembled WGS sequence"/>
</dbReference>
<reference evidence="1 2" key="1">
    <citation type="journal article" date="2016" name="Genome Announc.">
        <title>Draft Genome Sequence of Planomonospora sphaerica JCM9374, a Rare Actinomycete.</title>
        <authorList>
            <person name="Dohra H."/>
            <person name="Suzuki T."/>
            <person name="Inoue Y."/>
            <person name="Kodani S."/>
        </authorList>
    </citation>
    <scope>NUCLEOTIDE SEQUENCE [LARGE SCALE GENOMIC DNA]</scope>
    <source>
        <strain evidence="1 2">JCM 9374</strain>
    </source>
</reference>
<accession>A0A161LMB3</accession>
<evidence type="ECO:0000313" key="2">
    <source>
        <dbReference type="Proteomes" id="UP000077701"/>
    </source>
</evidence>
<protein>
    <submittedName>
        <fullName evidence="1">TadE family protein</fullName>
    </submittedName>
</protein>
<keyword evidence="2" id="KW-1185">Reference proteome</keyword>
<name>A0A161LMB3_9ACTN</name>
<dbReference type="STRING" id="161355.PS9374_05897"/>
<reference evidence="2" key="2">
    <citation type="submission" date="2016-04" db="EMBL/GenBank/DDBJ databases">
        <title>Planomonospora sphaerica JCM9374 whole genome shotgun sequence.</title>
        <authorList>
            <person name="Suzuki T."/>
            <person name="Dohra H."/>
            <person name="Kodani S."/>
        </authorList>
    </citation>
    <scope>NUCLEOTIDE SEQUENCE [LARGE SCALE GENOMIC DNA]</scope>
    <source>
        <strain evidence="2">JCM 9374</strain>
    </source>
</reference>
<proteinExistence type="predicted"/>
<dbReference type="EMBL" id="BDCX01000016">
    <property type="protein sequence ID" value="GAT70217.1"/>
    <property type="molecule type" value="Genomic_DNA"/>
</dbReference>
<dbReference type="OrthoDB" id="3478861at2"/>
<gene>
    <name evidence="1" type="ORF">PS9374_05897</name>
</gene>